<dbReference type="GO" id="GO:0008757">
    <property type="term" value="F:S-adenosylmethionine-dependent methyltransferase activity"/>
    <property type="evidence" value="ECO:0007669"/>
    <property type="project" value="InterPro"/>
</dbReference>
<dbReference type="Gene3D" id="3.40.50.150">
    <property type="entry name" value="Vaccinia Virus protein VP39"/>
    <property type="match status" value="1"/>
</dbReference>
<gene>
    <name evidence="2" type="ORF">A2149_04610</name>
</gene>
<evidence type="ECO:0000313" key="2">
    <source>
        <dbReference type="EMBL" id="OGL45522.1"/>
    </source>
</evidence>
<evidence type="ECO:0000313" key="3">
    <source>
        <dbReference type="Proteomes" id="UP000178435"/>
    </source>
</evidence>
<evidence type="ECO:0000259" key="1">
    <source>
        <dbReference type="Pfam" id="PF08241"/>
    </source>
</evidence>
<accession>A0A1F7RVF0</accession>
<dbReference type="Pfam" id="PF08241">
    <property type="entry name" value="Methyltransf_11"/>
    <property type="match status" value="1"/>
</dbReference>
<dbReference type="PANTHER" id="PTHR43861:SF6">
    <property type="entry name" value="METHYLTRANSFERASE TYPE 11"/>
    <property type="match status" value="1"/>
</dbReference>
<reference evidence="2 3" key="1">
    <citation type="journal article" date="2016" name="Nat. Commun.">
        <title>Thousands of microbial genomes shed light on interconnected biogeochemical processes in an aquifer system.</title>
        <authorList>
            <person name="Anantharaman K."/>
            <person name="Brown C.T."/>
            <person name="Hug L.A."/>
            <person name="Sharon I."/>
            <person name="Castelle C.J."/>
            <person name="Probst A.J."/>
            <person name="Thomas B.C."/>
            <person name="Singh A."/>
            <person name="Wilkins M.J."/>
            <person name="Karaoz U."/>
            <person name="Brodie E.L."/>
            <person name="Williams K.H."/>
            <person name="Hubbard S.S."/>
            <person name="Banfield J.F."/>
        </authorList>
    </citation>
    <scope>NUCLEOTIDE SEQUENCE [LARGE SCALE GENOMIC DNA]</scope>
</reference>
<protein>
    <recommendedName>
        <fullName evidence="1">Methyltransferase type 11 domain-containing protein</fullName>
    </recommendedName>
</protein>
<dbReference type="PANTHER" id="PTHR43861">
    <property type="entry name" value="TRANS-ACONITATE 2-METHYLTRANSFERASE-RELATED"/>
    <property type="match status" value="1"/>
</dbReference>
<name>A0A1F7RVF0_9BACT</name>
<organism evidence="2 3">
    <name type="scientific">Candidatus Schekmanbacteria bacterium RBG_16_38_11</name>
    <dbReference type="NCBI Taxonomy" id="1817880"/>
    <lineage>
        <taxon>Bacteria</taxon>
        <taxon>Candidatus Schekmaniibacteriota</taxon>
    </lineage>
</organism>
<feature type="domain" description="Methyltransferase type 11" evidence="1">
    <location>
        <begin position="52"/>
        <end position="148"/>
    </location>
</feature>
<dbReference type="SUPFAM" id="SSF53335">
    <property type="entry name" value="S-adenosyl-L-methionine-dependent methyltransferases"/>
    <property type="match status" value="1"/>
</dbReference>
<dbReference type="AlphaFoldDB" id="A0A1F7RVF0"/>
<dbReference type="Proteomes" id="UP000178435">
    <property type="component" value="Unassembled WGS sequence"/>
</dbReference>
<dbReference type="EMBL" id="MGDF01000090">
    <property type="protein sequence ID" value="OGL45522.1"/>
    <property type="molecule type" value="Genomic_DNA"/>
</dbReference>
<dbReference type="CDD" id="cd02440">
    <property type="entry name" value="AdoMet_MTases"/>
    <property type="match status" value="1"/>
</dbReference>
<proteinExistence type="predicted"/>
<sequence length="263" mass="30124">MSKSPSSKIYSREYFLSDRCDGYNEFIKDKGLSYVKRKQLKLLDPKEGDRILDIGCGRSEVLYHCAKQGAAVFGLDYSKDALEISKITLDGVRKAYLCCSCASPMPFKPEQFDKILIGDVIEHLTPEESEKCVEEISKILKKGGYVLIHTSPNVYFKKIVFPLLEFLFGLIGRSDSLNDIRLHIAQDNVHINEYSPFRFKKLVKSSGLDSRVWLDKDILREGESRFTKDIAKSPLLKLMSKALTLRPFIYLFSNDFWAIGKKR</sequence>
<dbReference type="InterPro" id="IPR013216">
    <property type="entry name" value="Methyltransf_11"/>
</dbReference>
<comment type="caution">
    <text evidence="2">The sequence shown here is derived from an EMBL/GenBank/DDBJ whole genome shotgun (WGS) entry which is preliminary data.</text>
</comment>
<dbReference type="InterPro" id="IPR029063">
    <property type="entry name" value="SAM-dependent_MTases_sf"/>
</dbReference>